<reference evidence="11 12" key="1">
    <citation type="submission" date="2012-10" db="EMBL/GenBank/DDBJ databases">
        <title>Genome sequencing of Tanticharoenia sakaeratensis NBRC 103193.</title>
        <authorList>
            <person name="Azuma Y."/>
            <person name="Hadano H."/>
            <person name="Hirakawa H."/>
            <person name="Matsushita K."/>
        </authorList>
    </citation>
    <scope>NUCLEOTIDE SEQUENCE [LARGE SCALE GENOMIC DNA]</scope>
    <source>
        <strain evidence="11 12">NBRC 103193</strain>
    </source>
</reference>
<proteinExistence type="inferred from homology"/>
<dbReference type="GO" id="GO:0015774">
    <property type="term" value="P:polysaccharide transport"/>
    <property type="evidence" value="ECO:0007669"/>
    <property type="project" value="UniProtKB-KW"/>
</dbReference>
<feature type="transmembrane region" description="Helical" evidence="9">
    <location>
        <begin position="62"/>
        <end position="83"/>
    </location>
</feature>
<comment type="caution">
    <text evidence="11">The sequence shown here is derived from an EMBL/GenBank/DDBJ whole genome shotgun (WGS) entry which is preliminary data.</text>
</comment>
<dbReference type="STRING" id="1231623.Tasa_048_135"/>
<accession>A0A0D6MQ43</accession>
<keyword evidence="6 9" id="KW-1133">Transmembrane helix</keyword>
<feature type="transmembrane region" description="Helical" evidence="9">
    <location>
        <begin position="141"/>
        <end position="160"/>
    </location>
</feature>
<evidence type="ECO:0000259" key="10">
    <source>
        <dbReference type="Pfam" id="PF01061"/>
    </source>
</evidence>
<protein>
    <submittedName>
        <fullName evidence="11">ABC transporter permease protein</fullName>
    </submittedName>
</protein>
<evidence type="ECO:0000256" key="3">
    <source>
        <dbReference type="ARBA" id="ARBA00022448"/>
    </source>
</evidence>
<keyword evidence="8 9" id="KW-0472">Membrane</keyword>
<evidence type="ECO:0000313" key="12">
    <source>
        <dbReference type="Proteomes" id="UP000032679"/>
    </source>
</evidence>
<feature type="transmembrane region" description="Helical" evidence="9">
    <location>
        <begin position="90"/>
        <end position="108"/>
    </location>
</feature>
<keyword evidence="7" id="KW-0625">Polysaccharide transport</keyword>
<organism evidence="11 12">
    <name type="scientific">Tanticharoenia sakaeratensis NBRC 103193</name>
    <dbReference type="NCBI Taxonomy" id="1231623"/>
    <lineage>
        <taxon>Bacteria</taxon>
        <taxon>Pseudomonadati</taxon>
        <taxon>Pseudomonadota</taxon>
        <taxon>Alphaproteobacteria</taxon>
        <taxon>Acetobacterales</taxon>
        <taxon>Acetobacteraceae</taxon>
        <taxon>Tanticharoenia</taxon>
    </lineage>
</organism>
<dbReference type="GO" id="GO:0005886">
    <property type="term" value="C:plasma membrane"/>
    <property type="evidence" value="ECO:0007669"/>
    <property type="project" value="UniProtKB-SubCell"/>
</dbReference>
<keyword evidence="7" id="KW-0762">Sugar transport</keyword>
<feature type="transmembrane region" description="Helical" evidence="9">
    <location>
        <begin position="196"/>
        <end position="215"/>
    </location>
</feature>
<dbReference type="Pfam" id="PF01061">
    <property type="entry name" value="ABC2_membrane"/>
    <property type="match status" value="1"/>
</dbReference>
<dbReference type="GO" id="GO:0140359">
    <property type="term" value="F:ABC-type transporter activity"/>
    <property type="evidence" value="ECO:0007669"/>
    <property type="project" value="InterPro"/>
</dbReference>
<dbReference type="OrthoDB" id="9796017at2"/>
<evidence type="ECO:0000256" key="7">
    <source>
        <dbReference type="ARBA" id="ARBA00023047"/>
    </source>
</evidence>
<keyword evidence="5 9" id="KW-0812">Transmembrane</keyword>
<comment type="similarity">
    <text evidence="2">Belongs to the ABC-2 integral membrane protein family.</text>
</comment>
<dbReference type="AlphaFoldDB" id="A0A0D6MQ43"/>
<sequence>MAVSGAGAPAEPVMDLAPQRGPGRITAALRDIGAGLALWRLGLALGWLDIKLRYRGSILGPLWLTISTAVMVGAMGVLYATLFHMDLHKFLPFLSLSLVLWGFIGGVVNDAPTVFTQAAPLVMSIRMPLFVHVLRMVVRNVLVLLHNVIVIVVVFALYGTRPHETLTIAPVLALWLLDAGAIALLFGTLGARFRDIGPIVASLMQIFFFVTPIIWPPEMIFVGRQYMLLNPFFPVLEILRGPLLGESVRASIWLAAGVHSVVLWALALGLFCRMRARIAYWI</sequence>
<dbReference type="RefSeq" id="WP_048850691.1">
    <property type="nucleotide sequence ID" value="NZ_BALE01000048.1"/>
</dbReference>
<evidence type="ECO:0000256" key="6">
    <source>
        <dbReference type="ARBA" id="ARBA00022989"/>
    </source>
</evidence>
<evidence type="ECO:0000256" key="9">
    <source>
        <dbReference type="SAM" id="Phobius"/>
    </source>
</evidence>
<evidence type="ECO:0000256" key="8">
    <source>
        <dbReference type="ARBA" id="ARBA00023136"/>
    </source>
</evidence>
<dbReference type="Proteomes" id="UP000032679">
    <property type="component" value="Unassembled WGS sequence"/>
</dbReference>
<dbReference type="PANTHER" id="PTHR30413">
    <property type="entry name" value="INNER MEMBRANE TRANSPORT PERMEASE"/>
    <property type="match status" value="1"/>
</dbReference>
<keyword evidence="4" id="KW-1003">Cell membrane</keyword>
<evidence type="ECO:0000256" key="4">
    <source>
        <dbReference type="ARBA" id="ARBA00022475"/>
    </source>
</evidence>
<keyword evidence="3" id="KW-0813">Transport</keyword>
<evidence type="ECO:0000256" key="5">
    <source>
        <dbReference type="ARBA" id="ARBA00022692"/>
    </source>
</evidence>
<dbReference type="InterPro" id="IPR013525">
    <property type="entry name" value="ABC2_TM"/>
</dbReference>
<dbReference type="GO" id="GO:0015920">
    <property type="term" value="P:lipopolysaccharide transport"/>
    <property type="evidence" value="ECO:0007669"/>
    <property type="project" value="TreeGrafter"/>
</dbReference>
<feature type="domain" description="ABC-2 type transporter transmembrane" evidence="10">
    <location>
        <begin position="44"/>
        <end position="241"/>
    </location>
</feature>
<feature type="transmembrane region" description="Helical" evidence="9">
    <location>
        <begin position="250"/>
        <end position="272"/>
    </location>
</feature>
<dbReference type="PANTHER" id="PTHR30413:SF10">
    <property type="entry name" value="CAPSULE POLYSACCHARIDE EXPORT INNER-MEMBRANE PROTEIN CTRC"/>
    <property type="match status" value="1"/>
</dbReference>
<keyword evidence="12" id="KW-1185">Reference proteome</keyword>
<evidence type="ECO:0000256" key="2">
    <source>
        <dbReference type="ARBA" id="ARBA00007783"/>
    </source>
</evidence>
<evidence type="ECO:0000313" key="11">
    <source>
        <dbReference type="EMBL" id="GAN55510.1"/>
    </source>
</evidence>
<evidence type="ECO:0000256" key="1">
    <source>
        <dbReference type="ARBA" id="ARBA00004651"/>
    </source>
</evidence>
<dbReference type="EMBL" id="BALE01000048">
    <property type="protein sequence ID" value="GAN55510.1"/>
    <property type="molecule type" value="Genomic_DNA"/>
</dbReference>
<gene>
    <name evidence="11" type="ORF">Tasa_048_135</name>
</gene>
<feature type="transmembrane region" description="Helical" evidence="9">
    <location>
        <begin position="166"/>
        <end position="189"/>
    </location>
</feature>
<comment type="subcellular location">
    <subcellularLocation>
        <location evidence="1">Cell membrane</location>
        <topology evidence="1">Multi-pass membrane protein</topology>
    </subcellularLocation>
</comment>
<name>A0A0D6MQ43_9PROT</name>